<keyword evidence="3" id="KW-0732">Signal</keyword>
<dbReference type="InterPro" id="IPR005950">
    <property type="entry name" value="ModA"/>
</dbReference>
<dbReference type="PIRSF" id="PIRSF004846">
    <property type="entry name" value="ModA"/>
    <property type="match status" value="1"/>
</dbReference>
<dbReference type="CDD" id="cd13538">
    <property type="entry name" value="PBP2_ModA_like_1"/>
    <property type="match status" value="1"/>
</dbReference>
<dbReference type="EMBL" id="BLLB01000002">
    <property type="protein sequence ID" value="GFH02815.1"/>
    <property type="molecule type" value="Genomic_DNA"/>
</dbReference>
<keyword evidence="6" id="KW-1185">Reference proteome</keyword>
<dbReference type="Proteomes" id="UP000465304">
    <property type="component" value="Unassembled WGS sequence"/>
</dbReference>
<name>A0A7I9ZP96_9MYCO</name>
<dbReference type="GO" id="GO:0030973">
    <property type="term" value="F:molybdate ion binding"/>
    <property type="evidence" value="ECO:0007669"/>
    <property type="project" value="TreeGrafter"/>
</dbReference>
<keyword evidence="2 4" id="KW-0479">Metal-binding</keyword>
<comment type="caution">
    <text evidence="5">The sequence shown here is derived from an EMBL/GenBank/DDBJ whole genome shotgun (WGS) entry which is preliminary data.</text>
</comment>
<gene>
    <name evidence="5" type="primary">modA</name>
    <name evidence="5" type="ORF">MHIP_32980</name>
</gene>
<feature type="binding site" evidence="4">
    <location>
        <position position="181"/>
    </location>
    <ligand>
        <name>molybdate</name>
        <dbReference type="ChEBI" id="CHEBI:36264"/>
    </ligand>
</feature>
<evidence type="ECO:0000313" key="6">
    <source>
        <dbReference type="Proteomes" id="UP000465304"/>
    </source>
</evidence>
<dbReference type="Pfam" id="PF13531">
    <property type="entry name" value="SBP_bac_11"/>
    <property type="match status" value="1"/>
</dbReference>
<dbReference type="PANTHER" id="PTHR30632">
    <property type="entry name" value="MOLYBDATE-BINDING PERIPLASMIC PROTEIN"/>
    <property type="match status" value="1"/>
</dbReference>
<sequence length="245" mass="24290">MAAALCAAATGVGCSSSPSGTSDEIVVFAAASLKSPFTELGSRFETENPATTVTFNFAGSSDLVAQLVQGAPADVFASADTDNMTKAVDAGLVEGDPAAFAANTLTIVTPPGNPSGISTFADLARPGTQLVVCAPQVPCGAAAERAEDATGVTLSPVSEESSVTDVLGKITSGQADAGLVYVTDAAGAGEMVTSVPFPESANAVNHYPIALLTGSSRPQAAQDFIDLVTGPHGREVLGAAGFAVP</sequence>
<accession>A0A7I9ZP96</accession>
<reference evidence="5 6" key="1">
    <citation type="journal article" date="2019" name="Emerg. Microbes Infect.">
        <title>Comprehensive subspecies identification of 175 nontuberculous mycobacteria species based on 7547 genomic profiles.</title>
        <authorList>
            <person name="Matsumoto Y."/>
            <person name="Kinjo T."/>
            <person name="Motooka D."/>
            <person name="Nabeya D."/>
            <person name="Jung N."/>
            <person name="Uechi K."/>
            <person name="Horii T."/>
            <person name="Iida T."/>
            <person name="Fujita J."/>
            <person name="Nakamura S."/>
        </authorList>
    </citation>
    <scope>NUCLEOTIDE SEQUENCE [LARGE SCALE GENOMIC DNA]</scope>
    <source>
        <strain evidence="5 6">JCM 30996</strain>
    </source>
</reference>
<keyword evidence="4" id="KW-0500">Molybdenum</keyword>
<protein>
    <submittedName>
        <fullName evidence="5">Molybdate-binding protein</fullName>
    </submittedName>
</protein>
<dbReference type="PANTHER" id="PTHR30632:SF0">
    <property type="entry name" value="SULFATE-BINDING PROTEIN"/>
    <property type="match status" value="1"/>
</dbReference>
<comment type="similarity">
    <text evidence="1">Belongs to the bacterial solute-binding protein ModA family.</text>
</comment>
<evidence type="ECO:0000256" key="3">
    <source>
        <dbReference type="ARBA" id="ARBA00022729"/>
    </source>
</evidence>
<feature type="binding site" evidence="4">
    <location>
        <position position="32"/>
    </location>
    <ligand>
        <name>molybdate</name>
        <dbReference type="ChEBI" id="CHEBI:36264"/>
    </ligand>
</feature>
<evidence type="ECO:0000256" key="4">
    <source>
        <dbReference type="PIRSR" id="PIRSR004846-1"/>
    </source>
</evidence>
<dbReference type="NCBIfam" id="TIGR01256">
    <property type="entry name" value="modA"/>
    <property type="match status" value="1"/>
</dbReference>
<dbReference type="Gene3D" id="3.40.190.10">
    <property type="entry name" value="Periplasmic binding protein-like II"/>
    <property type="match status" value="2"/>
</dbReference>
<dbReference type="AlphaFoldDB" id="A0A7I9ZP96"/>
<dbReference type="InterPro" id="IPR050682">
    <property type="entry name" value="ModA/WtpA"/>
</dbReference>
<organism evidence="5 6">
    <name type="scientific">Mycolicibacterium hippocampi</name>
    <dbReference type="NCBI Taxonomy" id="659824"/>
    <lineage>
        <taxon>Bacteria</taxon>
        <taxon>Bacillati</taxon>
        <taxon>Actinomycetota</taxon>
        <taxon>Actinomycetes</taxon>
        <taxon>Mycobacteriales</taxon>
        <taxon>Mycobacteriaceae</taxon>
        <taxon>Mycolicibacterium</taxon>
    </lineage>
</organism>
<dbReference type="GO" id="GO:0046872">
    <property type="term" value="F:metal ion binding"/>
    <property type="evidence" value="ECO:0007669"/>
    <property type="project" value="UniProtKB-KW"/>
</dbReference>
<evidence type="ECO:0000256" key="2">
    <source>
        <dbReference type="ARBA" id="ARBA00022723"/>
    </source>
</evidence>
<feature type="binding site" evidence="4">
    <location>
        <position position="60"/>
    </location>
    <ligand>
        <name>molybdate</name>
        <dbReference type="ChEBI" id="CHEBI:36264"/>
    </ligand>
</feature>
<dbReference type="GO" id="GO:0015689">
    <property type="term" value="P:molybdate ion transport"/>
    <property type="evidence" value="ECO:0007669"/>
    <property type="project" value="InterPro"/>
</dbReference>
<evidence type="ECO:0000256" key="1">
    <source>
        <dbReference type="ARBA" id="ARBA00009175"/>
    </source>
</evidence>
<dbReference type="SUPFAM" id="SSF53850">
    <property type="entry name" value="Periplasmic binding protein-like II"/>
    <property type="match status" value="1"/>
</dbReference>
<evidence type="ECO:0000313" key="5">
    <source>
        <dbReference type="EMBL" id="GFH02815.1"/>
    </source>
</evidence>
<feature type="binding site" evidence="4">
    <location>
        <position position="163"/>
    </location>
    <ligand>
        <name>molybdate</name>
        <dbReference type="ChEBI" id="CHEBI:36264"/>
    </ligand>
</feature>
<proteinExistence type="inferred from homology"/>